<sequence length="39" mass="4803">PLDPNDDENVDLQLRQTRTKEENPMENLWPRQRRQQVEN</sequence>
<name>A0A9N9NJD0_9GLOM</name>
<feature type="compositionally biased region" description="Acidic residues" evidence="1">
    <location>
        <begin position="1"/>
        <end position="10"/>
    </location>
</feature>
<comment type="caution">
    <text evidence="2">The sequence shown here is derived from an EMBL/GenBank/DDBJ whole genome shotgun (WGS) entry which is preliminary data.</text>
</comment>
<evidence type="ECO:0000256" key="1">
    <source>
        <dbReference type="SAM" id="MobiDB-lite"/>
    </source>
</evidence>
<dbReference type="EMBL" id="CAJVPQ010013338">
    <property type="protein sequence ID" value="CAG8735471.1"/>
    <property type="molecule type" value="Genomic_DNA"/>
</dbReference>
<proteinExistence type="predicted"/>
<feature type="region of interest" description="Disordered" evidence="1">
    <location>
        <begin position="1"/>
        <end position="39"/>
    </location>
</feature>
<feature type="non-terminal residue" evidence="2">
    <location>
        <position position="1"/>
    </location>
</feature>
<evidence type="ECO:0000313" key="3">
    <source>
        <dbReference type="Proteomes" id="UP000789570"/>
    </source>
</evidence>
<accession>A0A9N9NJD0</accession>
<keyword evidence="3" id="KW-1185">Reference proteome</keyword>
<gene>
    <name evidence="2" type="ORF">FCALED_LOCUS15272</name>
</gene>
<dbReference type="Proteomes" id="UP000789570">
    <property type="component" value="Unassembled WGS sequence"/>
</dbReference>
<dbReference type="AlphaFoldDB" id="A0A9N9NJD0"/>
<organism evidence="2 3">
    <name type="scientific">Funneliformis caledonium</name>
    <dbReference type="NCBI Taxonomy" id="1117310"/>
    <lineage>
        <taxon>Eukaryota</taxon>
        <taxon>Fungi</taxon>
        <taxon>Fungi incertae sedis</taxon>
        <taxon>Mucoromycota</taxon>
        <taxon>Glomeromycotina</taxon>
        <taxon>Glomeromycetes</taxon>
        <taxon>Glomerales</taxon>
        <taxon>Glomeraceae</taxon>
        <taxon>Funneliformis</taxon>
    </lineage>
</organism>
<evidence type="ECO:0000313" key="2">
    <source>
        <dbReference type="EMBL" id="CAG8735471.1"/>
    </source>
</evidence>
<protein>
    <submittedName>
        <fullName evidence="2">9666_t:CDS:1</fullName>
    </submittedName>
</protein>
<reference evidence="2" key="1">
    <citation type="submission" date="2021-06" db="EMBL/GenBank/DDBJ databases">
        <authorList>
            <person name="Kallberg Y."/>
            <person name="Tangrot J."/>
            <person name="Rosling A."/>
        </authorList>
    </citation>
    <scope>NUCLEOTIDE SEQUENCE</scope>
    <source>
        <strain evidence="2">UK204</strain>
    </source>
</reference>